<dbReference type="PROSITE" id="PS50022">
    <property type="entry name" value="FA58C_3"/>
    <property type="match status" value="2"/>
</dbReference>
<feature type="region of interest" description="Disordered" evidence="2">
    <location>
        <begin position="1"/>
        <end position="21"/>
    </location>
</feature>
<dbReference type="PANTHER" id="PTHR43730:SF1">
    <property type="entry name" value="BETA-MANNOSIDASE"/>
    <property type="match status" value="1"/>
</dbReference>
<dbReference type="GO" id="GO:0004567">
    <property type="term" value="F:beta-mannosidase activity"/>
    <property type="evidence" value="ECO:0007669"/>
    <property type="project" value="TreeGrafter"/>
</dbReference>
<dbReference type="InterPro" id="IPR017853">
    <property type="entry name" value="GH"/>
</dbReference>
<dbReference type="Gene3D" id="2.60.120.260">
    <property type="entry name" value="Galactose-binding domain-like"/>
    <property type="match status" value="2"/>
</dbReference>
<feature type="domain" description="F5/8 type C" evidence="3">
    <location>
        <begin position="45"/>
        <end position="181"/>
    </location>
</feature>
<dbReference type="GO" id="GO:0006516">
    <property type="term" value="P:glycoprotein catabolic process"/>
    <property type="evidence" value="ECO:0007669"/>
    <property type="project" value="TreeGrafter"/>
</dbReference>
<dbReference type="Proteomes" id="UP000549971">
    <property type="component" value="Unassembled WGS sequence"/>
</dbReference>
<reference evidence="4 5" key="1">
    <citation type="submission" date="2020-08" db="EMBL/GenBank/DDBJ databases">
        <title>Sequencing the genomes of 1000 actinobacteria strains.</title>
        <authorList>
            <person name="Klenk H.-P."/>
        </authorList>
    </citation>
    <scope>NUCLEOTIDE SEQUENCE [LARGE SCALE GENOMIC DNA]</scope>
    <source>
        <strain evidence="4 5">DSM 28967</strain>
    </source>
</reference>
<organism evidence="4 5">
    <name type="scientific">Kribbella italica</name>
    <dbReference type="NCBI Taxonomy" id="1540520"/>
    <lineage>
        <taxon>Bacteria</taxon>
        <taxon>Bacillati</taxon>
        <taxon>Actinomycetota</taxon>
        <taxon>Actinomycetes</taxon>
        <taxon>Propionibacteriales</taxon>
        <taxon>Kribbellaceae</taxon>
        <taxon>Kribbella</taxon>
    </lineage>
</organism>
<feature type="domain" description="F5/8 type C" evidence="3">
    <location>
        <begin position="597"/>
        <end position="734"/>
    </location>
</feature>
<dbReference type="EMBL" id="JACHMY010000001">
    <property type="protein sequence ID" value="MBB5835999.1"/>
    <property type="molecule type" value="Genomic_DNA"/>
</dbReference>
<accession>A0A7W9J5K6</accession>
<dbReference type="SUPFAM" id="SSF49785">
    <property type="entry name" value="Galactose-binding domain-like"/>
    <property type="match status" value="2"/>
</dbReference>
<dbReference type="InterPro" id="IPR008979">
    <property type="entry name" value="Galactose-bd-like_sf"/>
</dbReference>
<dbReference type="Pfam" id="PF00754">
    <property type="entry name" value="F5_F8_type_C"/>
    <property type="match status" value="2"/>
</dbReference>
<proteinExistence type="predicted"/>
<gene>
    <name evidence="4" type="ORF">HDA39_002733</name>
</gene>
<dbReference type="Gene3D" id="3.20.20.80">
    <property type="entry name" value="Glycosidases"/>
    <property type="match status" value="1"/>
</dbReference>
<sequence>MISPTPATPPDGRAGPGRRVRRRGRVRSLLAATVAASTLLLGNLVLQAAPAQAATLLSQGRPVTASSSEGAGTPASAAVDGDLNTRWSSVFSDPQWLQVDLGSAATISQVVLRWEAAYATAYRVEVSDDAQNWRPLASTAAGDGGTDSLTVNGAGRYVRLTGTQRVGGYGYSLWELEVHGTPGTGGPPQGNGTVQVAGSQGNWQLLVNGAPWQVKGLTWGPAAADAPQHLPQLKSIGVNTLRTWGTDASSKPLFDSAAANGMRVIAGYWLQPGGGPGSGGCVNYVTDTTYKQTMLGEIRRWTTEYKDHPGVLLWNVGNESVLGLQNCYSGAELETQRIEYAKFVNEGAKAIHAIDPNHPVTSTDAWTGAWPYFKQYSPDLDLLAVNSYGNVCQVKQDWINGGYTKPYILTEGGPAGEWEVPNDANGVPNEPTDLQKRDGYLQAWNCVTGHSGVALGATLFHYGNENDFGAVWFNIAPGGEKRLSYYAIRQAYGGAGGGNTPPVITAMSLSRTTDVPAGGTVEVNVAVSDPDGDALTHEFKVGGKYIDNNGALVTTPSSGNGPFTVTVPQRLGVWKLYDYVRDGKGNVGIETRSFRVVAPPVSGTNVARGKPVTASSYQQVGDGAPFPPSNVTDGNNTTRWASDWADPQWIQVDLGSVQEFDSLQLIWEGAFARSYRVEASDDGANWRQVYTTADGNGDVDDLGVAGSGRYVRLTGTQRGTGFGYSLYEFGVYRR</sequence>
<evidence type="ECO:0000313" key="5">
    <source>
        <dbReference type="Proteomes" id="UP000549971"/>
    </source>
</evidence>
<dbReference type="InterPro" id="IPR050887">
    <property type="entry name" value="Beta-mannosidase_GH2"/>
</dbReference>
<dbReference type="RefSeq" id="WP_184795569.1">
    <property type="nucleotide sequence ID" value="NZ_JACHMY010000001.1"/>
</dbReference>
<evidence type="ECO:0000259" key="3">
    <source>
        <dbReference type="PROSITE" id="PS50022"/>
    </source>
</evidence>
<evidence type="ECO:0000256" key="2">
    <source>
        <dbReference type="SAM" id="MobiDB-lite"/>
    </source>
</evidence>
<keyword evidence="1" id="KW-0326">Glycosidase</keyword>
<name>A0A7W9J5K6_9ACTN</name>
<dbReference type="InterPro" id="IPR006103">
    <property type="entry name" value="Glyco_hydro_2_cat"/>
</dbReference>
<dbReference type="AlphaFoldDB" id="A0A7W9J5K6"/>
<dbReference type="GO" id="GO:0005975">
    <property type="term" value="P:carbohydrate metabolic process"/>
    <property type="evidence" value="ECO:0007669"/>
    <property type="project" value="InterPro"/>
</dbReference>
<evidence type="ECO:0000256" key="1">
    <source>
        <dbReference type="ARBA" id="ARBA00023295"/>
    </source>
</evidence>
<keyword evidence="1" id="KW-0378">Hydrolase</keyword>
<dbReference type="Pfam" id="PF02836">
    <property type="entry name" value="Glyco_hydro_2_C"/>
    <property type="match status" value="1"/>
</dbReference>
<evidence type="ECO:0000313" key="4">
    <source>
        <dbReference type="EMBL" id="MBB5835999.1"/>
    </source>
</evidence>
<keyword evidence="5" id="KW-1185">Reference proteome</keyword>
<comment type="caution">
    <text evidence="4">The sequence shown here is derived from an EMBL/GenBank/DDBJ whole genome shotgun (WGS) entry which is preliminary data.</text>
</comment>
<protein>
    <recommendedName>
        <fullName evidence="3">F5/8 type C domain-containing protein</fullName>
    </recommendedName>
</protein>
<dbReference type="InterPro" id="IPR000421">
    <property type="entry name" value="FA58C"/>
</dbReference>
<dbReference type="SUPFAM" id="SSF51445">
    <property type="entry name" value="(Trans)glycosidases"/>
    <property type="match status" value="1"/>
</dbReference>
<dbReference type="PANTHER" id="PTHR43730">
    <property type="entry name" value="BETA-MANNOSIDASE"/>
    <property type="match status" value="1"/>
</dbReference>